<dbReference type="SUPFAM" id="SSF53850">
    <property type="entry name" value="Periplasmic binding protein-like II"/>
    <property type="match status" value="1"/>
</dbReference>
<dbReference type="CDD" id="cd08497">
    <property type="entry name" value="MbnE-like"/>
    <property type="match status" value="1"/>
</dbReference>
<evidence type="ECO:0000313" key="5">
    <source>
        <dbReference type="EMBL" id="MDQ0318420.1"/>
    </source>
</evidence>
<name>A0ABU0BJI2_9HYPH</name>
<feature type="domain" description="Solute-binding protein family 5" evidence="4">
    <location>
        <begin position="114"/>
        <end position="526"/>
    </location>
</feature>
<keyword evidence="3" id="KW-0732">Signal</keyword>
<dbReference type="InterPro" id="IPR000914">
    <property type="entry name" value="SBP_5_dom"/>
</dbReference>
<evidence type="ECO:0000256" key="1">
    <source>
        <dbReference type="ARBA" id="ARBA00004418"/>
    </source>
</evidence>
<evidence type="ECO:0000259" key="4">
    <source>
        <dbReference type="Pfam" id="PF00496"/>
    </source>
</evidence>
<evidence type="ECO:0000256" key="2">
    <source>
        <dbReference type="ARBA" id="ARBA00005695"/>
    </source>
</evidence>
<dbReference type="InterPro" id="IPR039424">
    <property type="entry name" value="SBP_5"/>
</dbReference>
<dbReference type="RefSeq" id="WP_307226468.1">
    <property type="nucleotide sequence ID" value="NZ_JAUSVF010000001.1"/>
</dbReference>
<comment type="subcellular location">
    <subcellularLocation>
        <location evidence="1">Periplasm</location>
    </subcellularLocation>
</comment>
<dbReference type="InterPro" id="IPR030678">
    <property type="entry name" value="Peptide/Ni-bd"/>
</dbReference>
<dbReference type="EMBL" id="JAUSVF010000001">
    <property type="protein sequence ID" value="MDQ0318420.1"/>
    <property type="molecule type" value="Genomic_DNA"/>
</dbReference>
<keyword evidence="6" id="KW-1185">Reference proteome</keyword>
<dbReference type="Gene3D" id="3.40.190.10">
    <property type="entry name" value="Periplasmic binding protein-like II"/>
    <property type="match status" value="1"/>
</dbReference>
<gene>
    <name evidence="5" type="ORF">QO002_000558</name>
</gene>
<comment type="caution">
    <text evidence="5">The sequence shown here is derived from an EMBL/GenBank/DDBJ whole genome shotgun (WGS) entry which is preliminary data.</text>
</comment>
<evidence type="ECO:0000256" key="3">
    <source>
        <dbReference type="ARBA" id="ARBA00022729"/>
    </source>
</evidence>
<dbReference type="Pfam" id="PF00496">
    <property type="entry name" value="SBP_bac_5"/>
    <property type="match status" value="1"/>
</dbReference>
<protein>
    <submittedName>
        <fullName evidence="5">Microcin C transport system substrate-binding protein</fullName>
    </submittedName>
</protein>
<organism evidence="5 6">
    <name type="scientific">Pararhizobium capsulatum DSM 1112</name>
    <dbReference type="NCBI Taxonomy" id="1121113"/>
    <lineage>
        <taxon>Bacteria</taxon>
        <taxon>Pseudomonadati</taxon>
        <taxon>Pseudomonadota</taxon>
        <taxon>Alphaproteobacteria</taxon>
        <taxon>Hyphomicrobiales</taxon>
        <taxon>Rhizobiaceae</taxon>
        <taxon>Rhizobium/Agrobacterium group</taxon>
        <taxon>Pararhizobium</taxon>
    </lineage>
</organism>
<accession>A0ABU0BJI2</accession>
<dbReference type="PANTHER" id="PTHR30290:SF64">
    <property type="entry name" value="ABC TRANSPORTER PERIPLASMIC BINDING PROTEIN"/>
    <property type="match status" value="1"/>
</dbReference>
<sequence length="618" mass="69983">MRRIGSFIANAFRVIIKGSVITGLLASPLLAQEPVWRGGTATVGELKYQDGFKRFDYVNPDAPKGGDLRLTAMGTFDSLNPLLAKGEVAGAVAGLVYETLMKPSLDEIASDYGLLAEAISYPDDFAWVKYRLRPEAKWEDGQPVTPEDVVFSFEKAKALDPQREFYYAHVIKAEKTGDREVTFGFDEKNNRELPKIVGELVVVPKHWWEGKDAKGNQRDISKTTLEMPMGSGAYKVASMTPGSTIRFERREDYWGKDINVNIGDDNFGALIYNYYADLDVAFEAFRSGNADYWWENSAKRWATAYDFPAVKDGRIKQEKLENDYRNRGVLVGFIFNMKREKFKDVRVREALNYAFDFEELNRTIFYNQYSRINSFFYGTELASKGVPEGRELEIINEMKDQLPPEVMKPYVSPVGGDPKKVRDNLRQAIALFKEAGYELKDNRMVNAKTGEPFGFEILLDGPTIERVALPFAQSLKKIGVEVNVRTVDPSQFTNRWRSRDFDVLYQGWGQSLNPGNEQAEYWGSQAADREGSQNYSGVSDPALDLLIKRIIFAKDRDELIATTKVLDRVLLAKHIVVPSYTARNSRIAYSANLEHPAALPEYSTGFPSIWWRKSAGAQ</sequence>
<proteinExistence type="inferred from homology"/>
<reference evidence="5 6" key="1">
    <citation type="submission" date="2023-07" db="EMBL/GenBank/DDBJ databases">
        <title>Genomic Encyclopedia of Type Strains, Phase IV (KMG-IV): sequencing the most valuable type-strain genomes for metagenomic binning, comparative biology and taxonomic classification.</title>
        <authorList>
            <person name="Goeker M."/>
        </authorList>
    </citation>
    <scope>NUCLEOTIDE SEQUENCE [LARGE SCALE GENOMIC DNA]</scope>
    <source>
        <strain evidence="5 6">DSM 1112</strain>
    </source>
</reference>
<comment type="similarity">
    <text evidence="2">Belongs to the bacterial solute-binding protein 5 family.</text>
</comment>
<dbReference type="Gene3D" id="3.10.105.10">
    <property type="entry name" value="Dipeptide-binding Protein, Domain 3"/>
    <property type="match status" value="1"/>
</dbReference>
<dbReference type="PANTHER" id="PTHR30290">
    <property type="entry name" value="PERIPLASMIC BINDING COMPONENT OF ABC TRANSPORTER"/>
    <property type="match status" value="1"/>
</dbReference>
<dbReference type="PIRSF" id="PIRSF002741">
    <property type="entry name" value="MppA"/>
    <property type="match status" value="1"/>
</dbReference>
<dbReference type="Proteomes" id="UP001230207">
    <property type="component" value="Unassembled WGS sequence"/>
</dbReference>
<evidence type="ECO:0000313" key="6">
    <source>
        <dbReference type="Proteomes" id="UP001230207"/>
    </source>
</evidence>